<feature type="region of interest" description="Disordered" evidence="1">
    <location>
        <begin position="150"/>
        <end position="226"/>
    </location>
</feature>
<dbReference type="AlphaFoldDB" id="A0AAQ3UPQ6"/>
<dbReference type="Proteomes" id="UP001341281">
    <property type="component" value="Chromosome 10"/>
</dbReference>
<dbReference type="PANTHER" id="PTHR33157:SF12">
    <property type="entry name" value="TRANSPOSASE TNP1_EN_SPM-LIKE DOMAIN-CONTAINING PROTEIN"/>
    <property type="match status" value="1"/>
</dbReference>
<dbReference type="EMBL" id="CP144754">
    <property type="protein sequence ID" value="WVZ96393.1"/>
    <property type="molecule type" value="Genomic_DNA"/>
</dbReference>
<sequence length="332" mass="35855">MPAPAAAPPRPSPAGRCAHGRRASPAGAPATAQPGRLPPAALLPGALPSAPGAPPWPGAPPGAPPRPSPVGVPRCVSLSDAQHRPSPAYLGAPPRHSSVMSRRFKQVTKGFVGKMIPSKERLFQESTLTGSRREALLRCVDPNLQGVSIALQRNKEDEEAEGKNAGDRQEDEKAGDRQEDEEAGDGQDDAQTDEELMGGDGLEEVVQRKGTRRSHYVNPPSIPTAADKKLIKPIGDSQWEDVTWNGTGHRRTPNGLLGNLIRVHNPGVVEKMKYYYVNPSEQDHASKVLENAANKICKDLFSNLRIQISHPLFEDQPGPYKALCDLWASEEF</sequence>
<gene>
    <name evidence="2" type="ORF">U9M48_042038</name>
</gene>
<feature type="compositionally biased region" description="Pro residues" evidence="1">
    <location>
        <begin position="1"/>
        <end position="12"/>
    </location>
</feature>
<feature type="region of interest" description="Disordered" evidence="1">
    <location>
        <begin position="1"/>
        <end position="102"/>
    </location>
</feature>
<dbReference type="InterPro" id="IPR039266">
    <property type="entry name" value="EN-1/SPM"/>
</dbReference>
<accession>A0AAQ3UPQ6</accession>
<proteinExistence type="predicted"/>
<dbReference type="PANTHER" id="PTHR33157">
    <property type="entry name" value="AUTONOMOUS TRANSPOSABLE ELEMENT EN-1 MOSAIC PROTEIN-RELATED"/>
    <property type="match status" value="1"/>
</dbReference>
<feature type="compositionally biased region" description="Acidic residues" evidence="1">
    <location>
        <begin position="178"/>
        <end position="203"/>
    </location>
</feature>
<keyword evidence="3" id="KW-1185">Reference proteome</keyword>
<feature type="compositionally biased region" description="Low complexity" evidence="1">
    <location>
        <begin position="34"/>
        <end position="50"/>
    </location>
</feature>
<evidence type="ECO:0000313" key="3">
    <source>
        <dbReference type="Proteomes" id="UP001341281"/>
    </source>
</evidence>
<reference evidence="2 3" key="1">
    <citation type="submission" date="2024-02" db="EMBL/GenBank/DDBJ databases">
        <title>High-quality chromosome-scale genome assembly of Pensacola bahiagrass (Paspalum notatum Flugge var. saurae).</title>
        <authorList>
            <person name="Vega J.M."/>
            <person name="Podio M."/>
            <person name="Orjuela J."/>
            <person name="Siena L.A."/>
            <person name="Pessino S.C."/>
            <person name="Combes M.C."/>
            <person name="Mariac C."/>
            <person name="Albertini E."/>
            <person name="Pupilli F."/>
            <person name="Ortiz J.P.A."/>
            <person name="Leblanc O."/>
        </authorList>
    </citation>
    <scope>NUCLEOTIDE SEQUENCE [LARGE SCALE GENOMIC DNA]</scope>
    <source>
        <strain evidence="2">R1</strain>
        <tissue evidence="2">Leaf</tissue>
    </source>
</reference>
<evidence type="ECO:0000313" key="2">
    <source>
        <dbReference type="EMBL" id="WVZ96393.1"/>
    </source>
</evidence>
<protein>
    <submittedName>
        <fullName evidence="2">Uncharacterized protein</fullName>
    </submittedName>
</protein>
<feature type="compositionally biased region" description="Basic and acidic residues" evidence="1">
    <location>
        <begin position="153"/>
        <end position="177"/>
    </location>
</feature>
<organism evidence="2 3">
    <name type="scientific">Paspalum notatum var. saurae</name>
    <dbReference type="NCBI Taxonomy" id="547442"/>
    <lineage>
        <taxon>Eukaryota</taxon>
        <taxon>Viridiplantae</taxon>
        <taxon>Streptophyta</taxon>
        <taxon>Embryophyta</taxon>
        <taxon>Tracheophyta</taxon>
        <taxon>Spermatophyta</taxon>
        <taxon>Magnoliopsida</taxon>
        <taxon>Liliopsida</taxon>
        <taxon>Poales</taxon>
        <taxon>Poaceae</taxon>
        <taxon>PACMAD clade</taxon>
        <taxon>Panicoideae</taxon>
        <taxon>Andropogonodae</taxon>
        <taxon>Paspaleae</taxon>
        <taxon>Paspalinae</taxon>
        <taxon>Paspalum</taxon>
    </lineage>
</organism>
<dbReference type="GO" id="GO:0032196">
    <property type="term" value="P:transposition"/>
    <property type="evidence" value="ECO:0007669"/>
    <property type="project" value="InterPro"/>
</dbReference>
<feature type="compositionally biased region" description="Pro residues" evidence="1">
    <location>
        <begin position="51"/>
        <end position="70"/>
    </location>
</feature>
<name>A0AAQ3UPQ6_PASNO</name>
<evidence type="ECO:0000256" key="1">
    <source>
        <dbReference type="SAM" id="MobiDB-lite"/>
    </source>
</evidence>